<dbReference type="OrthoDB" id="3633556at2759"/>
<keyword evidence="4" id="KW-0812">Transmembrane</keyword>
<dbReference type="EMBL" id="JAGPXD010000002">
    <property type="protein sequence ID" value="KAH7368812.1"/>
    <property type="molecule type" value="Genomic_DNA"/>
</dbReference>
<keyword evidence="7" id="KW-1185">Reference proteome</keyword>
<dbReference type="Pfam" id="PF00550">
    <property type="entry name" value="PP-binding"/>
    <property type="match status" value="1"/>
</dbReference>
<dbReference type="Pfam" id="PF00501">
    <property type="entry name" value="AMP-binding"/>
    <property type="match status" value="1"/>
</dbReference>
<comment type="caution">
    <text evidence="6">The sequence shown here is derived from an EMBL/GenBank/DDBJ whole genome shotgun (WGS) entry which is preliminary data.</text>
</comment>
<feature type="transmembrane region" description="Helical" evidence="4">
    <location>
        <begin position="1160"/>
        <end position="1184"/>
    </location>
</feature>
<feature type="region of interest" description="Disordered" evidence="3">
    <location>
        <begin position="1665"/>
        <end position="1703"/>
    </location>
</feature>
<keyword evidence="4" id="KW-1133">Transmembrane helix</keyword>
<dbReference type="SUPFAM" id="SSF56801">
    <property type="entry name" value="Acetyl-CoA synthetase-like"/>
    <property type="match status" value="1"/>
</dbReference>
<keyword evidence="2" id="KW-0597">Phosphoprotein</keyword>
<dbReference type="PANTHER" id="PTHR43201">
    <property type="entry name" value="ACYL-COA SYNTHETASE"/>
    <property type="match status" value="1"/>
</dbReference>
<evidence type="ECO:0000313" key="6">
    <source>
        <dbReference type="EMBL" id="KAH7368812.1"/>
    </source>
</evidence>
<proteinExistence type="predicted"/>
<dbReference type="InterPro" id="IPR000873">
    <property type="entry name" value="AMP-dep_synth/lig_dom"/>
</dbReference>
<keyword evidence="1" id="KW-0596">Phosphopantetheine</keyword>
<dbReference type="InterPro" id="IPR036736">
    <property type="entry name" value="ACP-like_sf"/>
</dbReference>
<dbReference type="Gene3D" id="2.160.10.10">
    <property type="entry name" value="Hexapeptide repeat proteins"/>
    <property type="match status" value="1"/>
</dbReference>
<dbReference type="GO" id="GO:0031956">
    <property type="term" value="F:medium-chain fatty acid-CoA ligase activity"/>
    <property type="evidence" value="ECO:0007669"/>
    <property type="project" value="TreeGrafter"/>
</dbReference>
<evidence type="ECO:0000256" key="3">
    <source>
        <dbReference type="SAM" id="MobiDB-lite"/>
    </source>
</evidence>
<feature type="transmembrane region" description="Helical" evidence="4">
    <location>
        <begin position="1422"/>
        <end position="1445"/>
    </location>
</feature>
<dbReference type="InterPro" id="IPR045851">
    <property type="entry name" value="AMP-bd_C_sf"/>
</dbReference>
<dbReference type="InterPro" id="IPR042099">
    <property type="entry name" value="ANL_N_sf"/>
</dbReference>
<feature type="transmembrane region" description="Helical" evidence="4">
    <location>
        <begin position="1105"/>
        <end position="1136"/>
    </location>
</feature>
<feature type="transmembrane region" description="Helical" evidence="4">
    <location>
        <begin position="1476"/>
        <end position="1500"/>
    </location>
</feature>
<dbReference type="Gene3D" id="3.30.300.30">
    <property type="match status" value="1"/>
</dbReference>
<evidence type="ECO:0000256" key="2">
    <source>
        <dbReference type="ARBA" id="ARBA00022553"/>
    </source>
</evidence>
<dbReference type="InterPro" id="IPR020806">
    <property type="entry name" value="PKS_PP-bd"/>
</dbReference>
<evidence type="ECO:0000256" key="4">
    <source>
        <dbReference type="SAM" id="Phobius"/>
    </source>
</evidence>
<evidence type="ECO:0000256" key="1">
    <source>
        <dbReference type="ARBA" id="ARBA00022450"/>
    </source>
</evidence>
<dbReference type="GO" id="GO:0031177">
    <property type="term" value="F:phosphopantetheine binding"/>
    <property type="evidence" value="ECO:0007669"/>
    <property type="project" value="InterPro"/>
</dbReference>
<evidence type="ECO:0000313" key="7">
    <source>
        <dbReference type="Proteomes" id="UP000813385"/>
    </source>
</evidence>
<gene>
    <name evidence="6" type="ORF">B0T11DRAFT_337893</name>
</gene>
<dbReference type="InterPro" id="IPR009081">
    <property type="entry name" value="PP-bd_ACP"/>
</dbReference>
<feature type="transmembrane region" description="Helical" evidence="4">
    <location>
        <begin position="923"/>
        <end position="948"/>
    </location>
</feature>
<dbReference type="InterPro" id="IPR011004">
    <property type="entry name" value="Trimer_LpxA-like_sf"/>
</dbReference>
<reference evidence="6" key="1">
    <citation type="journal article" date="2021" name="Nat. Commun.">
        <title>Genetic determinants of endophytism in the Arabidopsis root mycobiome.</title>
        <authorList>
            <person name="Mesny F."/>
            <person name="Miyauchi S."/>
            <person name="Thiergart T."/>
            <person name="Pickel B."/>
            <person name="Atanasova L."/>
            <person name="Karlsson M."/>
            <person name="Huettel B."/>
            <person name="Barry K.W."/>
            <person name="Haridas S."/>
            <person name="Chen C."/>
            <person name="Bauer D."/>
            <person name="Andreopoulos W."/>
            <person name="Pangilinan J."/>
            <person name="LaButti K."/>
            <person name="Riley R."/>
            <person name="Lipzen A."/>
            <person name="Clum A."/>
            <person name="Drula E."/>
            <person name="Henrissat B."/>
            <person name="Kohler A."/>
            <person name="Grigoriev I.V."/>
            <person name="Martin F.M."/>
            <person name="Hacquard S."/>
        </authorList>
    </citation>
    <scope>NUCLEOTIDE SEQUENCE</scope>
    <source>
        <strain evidence="6">MPI-CAGE-AT-0016</strain>
    </source>
</reference>
<dbReference type="GO" id="GO:0006631">
    <property type="term" value="P:fatty acid metabolic process"/>
    <property type="evidence" value="ECO:0007669"/>
    <property type="project" value="TreeGrafter"/>
</dbReference>
<sequence length="1703" mass="186191">MQRIDHEGMSAGLLRLYGLPADDVTRTETFQTWTLSQTWGESSPSLDRASLLASIPEPETPSHRPLHLLYLLLIQVPGPWPTFDLIKHHTRILKYLPEDTDEATAWLIDATKTLVKDSYESLTQFIRPSHQPALRSTSPKNFITHNGLSRFINNFALPLDDTTARKPIVSIALPNGPLMAAVCMAVTAFYTAAPVNPAAGPEQFKADILQGGASCILTTAPEYQSLHLSDPWVEETGIQIVLVEWTEGDDITLCKVDGKPIRPLDVRQPKPNTADDIALILFTSGTSGTKKVVPLTTHSILAGIAFVIESWGLQADDTCLNMMPLFHVGGLVRNIFAPVFSGGATVCCAAFDPSLFWDVVETIRPTWYYASPSMHSLILAGSRPEALAASKIRLVCNAAGGLLPSLACQLRDTFNSIVLPSYGMTECMPISTPPLDYQLDRTGTSGISTGPELTILDWSDNQPPVGAVGRICVRGEPVFPGYLRPDGTLDASCFNPAGWFDTGDLGYMDADGYLYITGRSKEVINRGGELISPFEVENAIMAASRLDGSPLAGRVTQALAFSVPHDVLQEVVAVVLVTPKHQHRVDLRTLHAALRSSLQQAKWPVVVVYMDDLPKNNNKVLRIRLAERLELPEATNDTPYLDRHWEAVCPPLDTPLSVKIPSSRCRLDRDAITRCLRSVIPSGFDAHLRIPEADGALELFLAPRQHGTEPLEPDWTTHAKRLLAQQLDGYLIPGKVCLMQTPFPRTSFGGIDDAMLQVALEEQQAASGGGSIAGRVARVFASILSCDVADIDPSVDFFALGGDSLRAGKLLSAIRAEFGVQLPIAVVFSQGTVKAITAKLEEMVKKVADEQQSSGPAGYGLDGAAALACGEARDSARPLLMLAQLLPLAVLYPIRRGFQWTIFLIGMSLSQSWPTNTSVVGRLFNLVLSIMFARLCVRLVAPWVGIIAKWVIIGRYREGIYPMWGAYHTRWWMVQKIISLCGRGFFDLNDTTACVYYRLMGAKIGRGVTLSGAQLGEYDLLDIRDGATLSRCVCRPFAGESGTAMYLGRIVIGINASIGLASIVAPGTVVPENTCIGPNSSSWELADADEAFRDQEAHRAPKPHILLTLFVTYPLLLVGWFLALAPWIGGLVGMVIDQPLDSRSPMRDILKWFATPHRVAWHYLALVLRVMFSPFILFAFAWIVKRMLDLLCGRMGPSPAHGRGNIDIWRGHLMKTLLPVSQLHEMTGMFGQHYEATSVALRMMGARVGQRVYWPGTGPSIGDYHLLNVGDDVVFGSRSHIVTSDGIGAEMVTIRDGAMIADRVTLLPGVRICKKTTMGSGALTRRGKRYVPGGTYVGSKGGDAVCLSTGTSRAAAKGGQTRKRGKVPPAASEVTLVNPQHNSPSGDESKEKVEVHVSEHQVPEKRTFSPFGRAFYLKQAPYHVFGPFVIFLYSTFLAVFTAFFWNVPNITAIAIADRALRFRVDNIHSSYDVLTVWGLVTVCISVLTTLHAIVALAIVIGAKWALLGRRTPGNYDWDKSPYCQRWQLFLSIERLRRHCYRGEGILGMLTGTQWIVWYFRALGADIGANCALFANGKPSLMFTEPDLITLGDRVVVDDASVVGHINTRGKFDLNRLAVGDGCVLRTGSRLLSGAAMKNGSCLLEHTLIMGGDVVEEGWTMQGWPAERFGGRRTSSEHDTDTLVGDEASYRSSDTETLAEERRT</sequence>
<organism evidence="6 7">
    <name type="scientific">Plectosphaerella cucumerina</name>
    <dbReference type="NCBI Taxonomy" id="40658"/>
    <lineage>
        <taxon>Eukaryota</taxon>
        <taxon>Fungi</taxon>
        <taxon>Dikarya</taxon>
        <taxon>Ascomycota</taxon>
        <taxon>Pezizomycotina</taxon>
        <taxon>Sordariomycetes</taxon>
        <taxon>Hypocreomycetidae</taxon>
        <taxon>Glomerellales</taxon>
        <taxon>Plectosphaerellaceae</taxon>
        <taxon>Plectosphaerella</taxon>
    </lineage>
</organism>
<dbReference type="SUPFAM" id="SSF51161">
    <property type="entry name" value="Trimeric LpxA-like enzymes"/>
    <property type="match status" value="3"/>
</dbReference>
<dbReference type="PROSITE" id="PS50075">
    <property type="entry name" value="CARRIER"/>
    <property type="match status" value="1"/>
</dbReference>
<dbReference type="SMART" id="SM00823">
    <property type="entry name" value="PKS_PP"/>
    <property type="match status" value="1"/>
</dbReference>
<dbReference type="Proteomes" id="UP000813385">
    <property type="component" value="Unassembled WGS sequence"/>
</dbReference>
<evidence type="ECO:0000259" key="5">
    <source>
        <dbReference type="PROSITE" id="PS50075"/>
    </source>
</evidence>
<dbReference type="Gene3D" id="3.40.50.12780">
    <property type="entry name" value="N-terminal domain of ligase-like"/>
    <property type="match status" value="1"/>
</dbReference>
<name>A0A8K0TSR7_9PEZI</name>
<dbReference type="PANTHER" id="PTHR43201:SF10">
    <property type="entry name" value="CARRIER DOMAIN-CONTAINING PROTEIN"/>
    <property type="match status" value="1"/>
</dbReference>
<accession>A0A8K0TSR7</accession>
<keyword evidence="4" id="KW-0472">Membrane</keyword>
<feature type="domain" description="Carrier" evidence="5">
    <location>
        <begin position="770"/>
        <end position="844"/>
    </location>
</feature>
<dbReference type="Gene3D" id="1.10.1200.10">
    <property type="entry name" value="ACP-like"/>
    <property type="match status" value="1"/>
</dbReference>
<dbReference type="SUPFAM" id="SSF47336">
    <property type="entry name" value="ACP-like"/>
    <property type="match status" value="1"/>
</dbReference>
<protein>
    <submittedName>
        <fullName evidence="6">Peroxisomal-coenzyme A synthetase</fullName>
    </submittedName>
</protein>